<organism evidence="7 8">
    <name type="scientific">Branchiostoma belcheri</name>
    <name type="common">Amphioxus</name>
    <dbReference type="NCBI Taxonomy" id="7741"/>
    <lineage>
        <taxon>Eukaryota</taxon>
        <taxon>Metazoa</taxon>
        <taxon>Chordata</taxon>
        <taxon>Cephalochordata</taxon>
        <taxon>Leptocardii</taxon>
        <taxon>Amphioxiformes</taxon>
        <taxon>Branchiostomatidae</taxon>
        <taxon>Branchiostoma</taxon>
    </lineage>
</organism>
<dbReference type="SUPFAM" id="SSF46785">
    <property type="entry name" value="Winged helix' DNA-binding domain"/>
    <property type="match status" value="1"/>
</dbReference>
<dbReference type="KEGG" id="bbel:109470286"/>
<dbReference type="PROSITE" id="PS50039">
    <property type="entry name" value="FORK_HEAD_3"/>
    <property type="match status" value="1"/>
</dbReference>
<feature type="region of interest" description="Disordered" evidence="5">
    <location>
        <begin position="36"/>
        <end position="115"/>
    </location>
</feature>
<comment type="subcellular location">
    <subcellularLocation>
        <location evidence="1 4">Nucleus</location>
    </subcellularLocation>
</comment>
<feature type="compositionally biased region" description="Basic and acidic residues" evidence="5">
    <location>
        <begin position="65"/>
        <end position="115"/>
    </location>
</feature>
<evidence type="ECO:0000259" key="6">
    <source>
        <dbReference type="PROSITE" id="PS50039"/>
    </source>
</evidence>
<gene>
    <name evidence="8" type="primary">LOC109470286</name>
</gene>
<keyword evidence="4" id="KW-0539">Nucleus</keyword>
<feature type="domain" description="Fork-head" evidence="6">
    <location>
        <begin position="115"/>
        <end position="209"/>
    </location>
</feature>
<protein>
    <recommendedName>
        <fullName evidence="3">Forkhead box protein G1</fullName>
    </recommendedName>
</protein>
<dbReference type="OrthoDB" id="6230630at2759"/>
<name>A0A6P4Z588_BRABE</name>
<dbReference type="GO" id="GO:0005634">
    <property type="term" value="C:nucleus"/>
    <property type="evidence" value="ECO:0007669"/>
    <property type="project" value="UniProtKB-SubCell"/>
</dbReference>
<dbReference type="CDD" id="cd20021">
    <property type="entry name" value="FH_FOXG"/>
    <property type="match status" value="1"/>
</dbReference>
<evidence type="ECO:0000256" key="4">
    <source>
        <dbReference type="PROSITE-ProRule" id="PRU00089"/>
    </source>
</evidence>
<evidence type="ECO:0000256" key="5">
    <source>
        <dbReference type="SAM" id="MobiDB-lite"/>
    </source>
</evidence>
<dbReference type="RefSeq" id="XP_019624756.1">
    <property type="nucleotide sequence ID" value="XM_019769197.1"/>
</dbReference>
<dbReference type="GeneID" id="109470286"/>
<evidence type="ECO:0000256" key="3">
    <source>
        <dbReference type="ARBA" id="ARBA00034868"/>
    </source>
</evidence>
<dbReference type="Proteomes" id="UP000515135">
    <property type="component" value="Unplaced"/>
</dbReference>
<evidence type="ECO:0000256" key="2">
    <source>
        <dbReference type="ARBA" id="ARBA00023125"/>
    </source>
</evidence>
<dbReference type="GO" id="GO:1990837">
    <property type="term" value="F:sequence-specific double-stranded DNA binding"/>
    <property type="evidence" value="ECO:0007669"/>
    <property type="project" value="TreeGrafter"/>
</dbReference>
<dbReference type="PROSITE" id="PS00657">
    <property type="entry name" value="FORK_HEAD_1"/>
    <property type="match status" value="1"/>
</dbReference>
<dbReference type="GO" id="GO:0003700">
    <property type="term" value="F:DNA-binding transcription factor activity"/>
    <property type="evidence" value="ECO:0007669"/>
    <property type="project" value="InterPro"/>
</dbReference>
<dbReference type="FunFam" id="1.10.10.10:FF:000135">
    <property type="entry name" value="forkhead box protein G1"/>
    <property type="match status" value="1"/>
</dbReference>
<dbReference type="PRINTS" id="PR00053">
    <property type="entry name" value="FORKHEAD"/>
</dbReference>
<dbReference type="InterPro" id="IPR001766">
    <property type="entry name" value="Fork_head_dom"/>
</dbReference>
<dbReference type="PANTHER" id="PTHR46617:SF3">
    <property type="entry name" value="FORKHEAD BOX PROTEIN G1"/>
    <property type="match status" value="1"/>
</dbReference>
<evidence type="ECO:0000256" key="1">
    <source>
        <dbReference type="ARBA" id="ARBA00004123"/>
    </source>
</evidence>
<evidence type="ECO:0000313" key="7">
    <source>
        <dbReference type="Proteomes" id="UP000515135"/>
    </source>
</evidence>
<keyword evidence="7" id="KW-1185">Reference proteome</keyword>
<dbReference type="InterPro" id="IPR018122">
    <property type="entry name" value="TF_fork_head_CS_1"/>
</dbReference>
<dbReference type="PANTHER" id="PTHR46617">
    <property type="entry name" value="FORKHEAD BOX PROTEIN G1"/>
    <property type="match status" value="1"/>
</dbReference>
<keyword evidence="2 4" id="KW-0238">DNA-binding</keyword>
<dbReference type="AlphaFoldDB" id="A0A6P4Z588"/>
<dbReference type="InterPro" id="IPR030456">
    <property type="entry name" value="TF_fork_head_CS_2"/>
</dbReference>
<feature type="DNA-binding region" description="Fork-head" evidence="4">
    <location>
        <begin position="115"/>
        <end position="209"/>
    </location>
</feature>
<dbReference type="PROSITE" id="PS00658">
    <property type="entry name" value="FORK_HEAD_2"/>
    <property type="match status" value="1"/>
</dbReference>
<proteinExistence type="predicted"/>
<dbReference type="InterPro" id="IPR036390">
    <property type="entry name" value="WH_DNA-bd_sf"/>
</dbReference>
<dbReference type="Pfam" id="PF00250">
    <property type="entry name" value="Forkhead"/>
    <property type="match status" value="1"/>
</dbReference>
<accession>A0A6P4Z588</accession>
<reference evidence="8" key="1">
    <citation type="submission" date="2025-08" db="UniProtKB">
        <authorList>
            <consortium name="RefSeq"/>
        </authorList>
    </citation>
    <scope>IDENTIFICATION</scope>
    <source>
        <tissue evidence="8">Gonad</tissue>
    </source>
</reference>
<dbReference type="GO" id="GO:0006357">
    <property type="term" value="P:regulation of transcription by RNA polymerase II"/>
    <property type="evidence" value="ECO:0007669"/>
    <property type="project" value="TreeGrafter"/>
</dbReference>
<sequence>MVRTEDRSPEFPSNINDCPFSIRRMLSQPVHTAELPTISPTAGHAPTPVTCHETNGDHHSHHGKGTKELDQGKEGEDVTDSKDDTVETDVSKDSEQEDFKKDKDDKEEGKTKHEKPPFSYNALIMMAIRQSPEKRLTLNGIYEFIMKNFPYYRENKQGWQNSIRHNLSLNKCFVKVPRHYDDPGKGNYWMLDPSSDDVFIGGTTGKLRRRSTAAARSRLAFRRGFGVRYPAGVVEWPAADKTNCYWSTHPPATGGYSLPQHSPGFHYSPPPSSTPGFGFTSPHPSTPQHNFSVERLLSRDTSRAAPAGSVSPTVLGTFPPLTVQTASGLLHATLPHPAGLLFPSHGHVLHDPYASLRTLAMSPPTAFTGTIGQSPLPLGLHLPGNVGEHGGHLTVGGTPLVLPRLTG</sequence>
<dbReference type="InterPro" id="IPR036388">
    <property type="entry name" value="WH-like_DNA-bd_sf"/>
</dbReference>
<dbReference type="SMART" id="SM00339">
    <property type="entry name" value="FH"/>
    <property type="match status" value="1"/>
</dbReference>
<evidence type="ECO:0000313" key="8">
    <source>
        <dbReference type="RefSeq" id="XP_019624756.1"/>
    </source>
</evidence>
<dbReference type="Gene3D" id="1.10.10.10">
    <property type="entry name" value="Winged helix-like DNA-binding domain superfamily/Winged helix DNA-binding domain"/>
    <property type="match status" value="1"/>
</dbReference>
<dbReference type="InterPro" id="IPR047208">
    <property type="entry name" value="FOXG1"/>
</dbReference>